<dbReference type="RefSeq" id="WP_073079131.1">
    <property type="nucleotide sequence ID" value="NZ_FRBL01000002.1"/>
</dbReference>
<keyword evidence="3" id="KW-1185">Reference proteome</keyword>
<keyword evidence="1" id="KW-1133">Transmembrane helix</keyword>
<feature type="transmembrane region" description="Helical" evidence="1">
    <location>
        <begin position="70"/>
        <end position="87"/>
    </location>
</feature>
<reference evidence="2 3" key="1">
    <citation type="submission" date="2016-11" db="EMBL/GenBank/DDBJ databases">
        <authorList>
            <person name="Jaros S."/>
            <person name="Januszkiewicz K."/>
            <person name="Wedrychowicz H."/>
        </authorList>
    </citation>
    <scope>NUCLEOTIDE SEQUENCE [LARGE SCALE GENOMIC DNA]</scope>
    <source>
        <strain evidence="2 3">DSM 27406</strain>
    </source>
</reference>
<organism evidence="2 3">
    <name type="scientific">Chitinophaga jiangningensis</name>
    <dbReference type="NCBI Taxonomy" id="1419482"/>
    <lineage>
        <taxon>Bacteria</taxon>
        <taxon>Pseudomonadati</taxon>
        <taxon>Bacteroidota</taxon>
        <taxon>Chitinophagia</taxon>
        <taxon>Chitinophagales</taxon>
        <taxon>Chitinophagaceae</taxon>
        <taxon>Chitinophaga</taxon>
    </lineage>
</organism>
<dbReference type="AlphaFoldDB" id="A0A1M6YKX7"/>
<proteinExistence type="predicted"/>
<dbReference type="EMBL" id="FRBL01000002">
    <property type="protein sequence ID" value="SHL18964.1"/>
    <property type="molecule type" value="Genomic_DNA"/>
</dbReference>
<keyword evidence="1" id="KW-0472">Membrane</keyword>
<evidence type="ECO:0000313" key="2">
    <source>
        <dbReference type="EMBL" id="SHL18964.1"/>
    </source>
</evidence>
<feature type="transmembrane region" description="Helical" evidence="1">
    <location>
        <begin position="93"/>
        <end position="114"/>
    </location>
</feature>
<protein>
    <submittedName>
        <fullName evidence="2">Uncharacterized protein</fullName>
    </submittedName>
</protein>
<dbReference type="Proteomes" id="UP000184420">
    <property type="component" value="Unassembled WGS sequence"/>
</dbReference>
<evidence type="ECO:0000313" key="3">
    <source>
        <dbReference type="Proteomes" id="UP000184420"/>
    </source>
</evidence>
<feature type="transmembrane region" description="Helical" evidence="1">
    <location>
        <begin position="126"/>
        <end position="159"/>
    </location>
</feature>
<feature type="transmembrane region" description="Helical" evidence="1">
    <location>
        <begin position="46"/>
        <end position="63"/>
    </location>
</feature>
<gene>
    <name evidence="2" type="ORF">SAMN05444266_102370</name>
</gene>
<keyword evidence="1" id="KW-0812">Transmembrane</keyword>
<accession>A0A1M6YKX7</accession>
<name>A0A1M6YKX7_9BACT</name>
<dbReference type="OrthoDB" id="645134at2"/>
<feature type="transmembrane region" description="Helical" evidence="1">
    <location>
        <begin position="179"/>
        <end position="201"/>
    </location>
</feature>
<evidence type="ECO:0000256" key="1">
    <source>
        <dbReference type="SAM" id="Phobius"/>
    </source>
</evidence>
<sequence length="287" mass="32610">MANFFRNTWIFIKGIYQRAERAALGNIVNRSTDLYEHAKAKLIFDYAFYYTMALIPVTVLAIVTSNEVNLIVIPFLVGMLFICLVLLRNGVSAKVVGALTSLTTLVMPILSSFFNNQDISPKYATIWIVSILFCYITANLLTAVLWSTIIVAYLALVAYIKLNGISLYVSSGFSNSYLYISNPIVITVYLLFIIRSMGMYYQNVISMERKRTQQQQKQQLSLIHQHLTKQFMLVKGFSRSGRTAFQNGELELLEACFTEIEKQCGIAINYLDESSEQKHNGENYTEV</sequence>